<reference evidence="1 2" key="1">
    <citation type="journal article" date="2022" name="New Phytol.">
        <title>Ecological generalism drives hyperdiversity of secondary metabolite gene clusters in xylarialean endophytes.</title>
        <authorList>
            <person name="Franco M.E.E."/>
            <person name="Wisecaver J.H."/>
            <person name="Arnold A.E."/>
            <person name="Ju Y.M."/>
            <person name="Slot J.C."/>
            <person name="Ahrendt S."/>
            <person name="Moore L.P."/>
            <person name="Eastman K.E."/>
            <person name="Scott K."/>
            <person name="Konkel Z."/>
            <person name="Mondo S.J."/>
            <person name="Kuo A."/>
            <person name="Hayes R.D."/>
            <person name="Haridas S."/>
            <person name="Andreopoulos B."/>
            <person name="Riley R."/>
            <person name="LaButti K."/>
            <person name="Pangilinan J."/>
            <person name="Lipzen A."/>
            <person name="Amirebrahimi M."/>
            <person name="Yan J."/>
            <person name="Adam C."/>
            <person name="Keymanesh K."/>
            <person name="Ng V."/>
            <person name="Louie K."/>
            <person name="Northen T."/>
            <person name="Drula E."/>
            <person name="Henrissat B."/>
            <person name="Hsieh H.M."/>
            <person name="Youens-Clark K."/>
            <person name="Lutzoni F."/>
            <person name="Miadlikowska J."/>
            <person name="Eastwood D.C."/>
            <person name="Hamelin R.C."/>
            <person name="Grigoriev I.V."/>
            <person name="U'Ren J.M."/>
        </authorList>
    </citation>
    <scope>NUCLEOTIDE SEQUENCE [LARGE SCALE GENOMIC DNA]</scope>
    <source>
        <strain evidence="1 2">CBS 119005</strain>
    </source>
</reference>
<sequence length="756" mass="86923">MLVNDMATMSSHEAPSIYTPLRYNIPEIRVLILLPSCDFQSDIECGLKRVPLRDPAIGRTESETYEAVSYVWGAPEKVRRITINGQLVSITRNVEAMLRYFRHSQSKRNLWIDLLCINQDDVGERSQQVQLMKNIYTYSSNCLAWLPEYKDRFSGATTNSKVVNDPSRVPKSEEEWDKVVHQEIDAICKGMQVWEKLQAHYLRYLSQTAPDILEVWQEYLVERSVHYCPTTLEIEPLGPLEDSLLLQTSGEAISKSTPPDESITERLWLINDQFETYNSICHISLDQEDHLQKVFDKPSIWKRIWTMQELVCAPSVVLVSGHKSILFPEIAALFLDDFVEKTFSSNWHSGGSLTQHIKYTIYGGFNRVYAQRQSRWSVDPLSPPDRRPSTLHAVKSRLWNIFAQFRNSLATDPRDYIYGLLGLVTEECDIVVDYKKAPGEVFTEAAIAVINSTKNLDIVCQMGYLSCEHGFKGGDLGIDLPSWVPDFSRRPYHGRGPGVLFAGDPGERLYDAWNCPLSTPVEVLDGGLLQTKVVKLGTFKADYHREPLYRDYKRAIVRLGEWLAEHENGFNILDDDAAVLYQHTGEPAFQAYWRTILMDCADEPLERDPLERLNEDDIEEGDSPFWAILRHLRKEFEMYHGFDVEDLQLDNHWEEMPYRLVCRFDDTYKDWRFAVTNNKLYTMVCDVQQGDIVVVAEGAKVPLVIRPKSVHEGEGKWRGMEVYSLVGTAYVHGFMDGRAVQEANRGDRKVETVLFR</sequence>
<proteinExistence type="predicted"/>
<accession>A0ACB9Z6I1</accession>
<protein>
    <submittedName>
        <fullName evidence="1">Heterokaryon incompatibility protein-domain-containing protein</fullName>
    </submittedName>
</protein>
<organism evidence="1 2">
    <name type="scientific">Hypoxylon rubiginosum</name>
    <dbReference type="NCBI Taxonomy" id="110542"/>
    <lineage>
        <taxon>Eukaryota</taxon>
        <taxon>Fungi</taxon>
        <taxon>Dikarya</taxon>
        <taxon>Ascomycota</taxon>
        <taxon>Pezizomycotina</taxon>
        <taxon>Sordariomycetes</taxon>
        <taxon>Xylariomycetidae</taxon>
        <taxon>Xylariales</taxon>
        <taxon>Hypoxylaceae</taxon>
        <taxon>Hypoxylon</taxon>
    </lineage>
</organism>
<name>A0ACB9Z6I1_9PEZI</name>
<comment type="caution">
    <text evidence="1">The sequence shown here is derived from an EMBL/GenBank/DDBJ whole genome shotgun (WGS) entry which is preliminary data.</text>
</comment>
<evidence type="ECO:0000313" key="2">
    <source>
        <dbReference type="Proteomes" id="UP001497700"/>
    </source>
</evidence>
<gene>
    <name evidence="1" type="ORF">F4820DRAFT_413586</name>
</gene>
<dbReference type="EMBL" id="MU393447">
    <property type="protein sequence ID" value="KAI4867426.1"/>
    <property type="molecule type" value="Genomic_DNA"/>
</dbReference>
<evidence type="ECO:0000313" key="1">
    <source>
        <dbReference type="EMBL" id="KAI4867426.1"/>
    </source>
</evidence>
<keyword evidence="2" id="KW-1185">Reference proteome</keyword>
<dbReference type="Proteomes" id="UP001497700">
    <property type="component" value="Unassembled WGS sequence"/>
</dbReference>